<dbReference type="Gramene" id="ESQ32857">
    <property type="protein sequence ID" value="ESQ32857"/>
    <property type="gene ID" value="EUTSA_v10005215mg"/>
</dbReference>
<evidence type="ECO:0000256" key="1">
    <source>
        <dbReference type="SAM" id="Phobius"/>
    </source>
</evidence>
<keyword evidence="1" id="KW-1133">Transmembrane helix</keyword>
<dbReference type="Proteomes" id="UP000030689">
    <property type="component" value="Unassembled WGS sequence"/>
</dbReference>
<sequence>MLPTDFRYTNLRFFFFFYTFFFFFYFSNSTEPRIPKFKLQKWKVSIGHFVELLIDKEKETKEHFISNTSQEQVDTHSSCSQ</sequence>
<evidence type="ECO:0000313" key="2">
    <source>
        <dbReference type="EMBL" id="ESQ32857.1"/>
    </source>
</evidence>
<gene>
    <name evidence="2" type="ORF">EUTSA_v10005215mg</name>
</gene>
<keyword evidence="1" id="KW-0812">Transmembrane</keyword>
<keyword evidence="1" id="KW-0472">Membrane</keyword>
<keyword evidence="3" id="KW-1185">Reference proteome</keyword>
<dbReference type="EMBL" id="KI517748">
    <property type="protein sequence ID" value="ESQ32857.1"/>
    <property type="molecule type" value="Genomic_DNA"/>
</dbReference>
<dbReference type="KEGG" id="eus:EUTSA_v10005215mg"/>
<evidence type="ECO:0000313" key="3">
    <source>
        <dbReference type="Proteomes" id="UP000030689"/>
    </source>
</evidence>
<organism evidence="2 3">
    <name type="scientific">Eutrema salsugineum</name>
    <name type="common">Saltwater cress</name>
    <name type="synonym">Sisymbrium salsugineum</name>
    <dbReference type="NCBI Taxonomy" id="72664"/>
    <lineage>
        <taxon>Eukaryota</taxon>
        <taxon>Viridiplantae</taxon>
        <taxon>Streptophyta</taxon>
        <taxon>Embryophyta</taxon>
        <taxon>Tracheophyta</taxon>
        <taxon>Spermatophyta</taxon>
        <taxon>Magnoliopsida</taxon>
        <taxon>eudicotyledons</taxon>
        <taxon>Gunneridae</taxon>
        <taxon>Pentapetalae</taxon>
        <taxon>rosids</taxon>
        <taxon>malvids</taxon>
        <taxon>Brassicales</taxon>
        <taxon>Brassicaceae</taxon>
        <taxon>Eutremeae</taxon>
        <taxon>Eutrema</taxon>
    </lineage>
</organism>
<name>V4KS72_EUTSA</name>
<reference evidence="2 3" key="1">
    <citation type="journal article" date="2013" name="Front. Plant Sci.">
        <title>The Reference Genome of the Halophytic Plant Eutrema salsugineum.</title>
        <authorList>
            <person name="Yang R."/>
            <person name="Jarvis D.E."/>
            <person name="Chen H."/>
            <person name="Beilstein M.A."/>
            <person name="Grimwood J."/>
            <person name="Jenkins J."/>
            <person name="Shu S."/>
            <person name="Prochnik S."/>
            <person name="Xin M."/>
            <person name="Ma C."/>
            <person name="Schmutz J."/>
            <person name="Wing R.A."/>
            <person name="Mitchell-Olds T."/>
            <person name="Schumaker K.S."/>
            <person name="Wang X."/>
        </authorList>
    </citation>
    <scope>NUCLEOTIDE SEQUENCE [LARGE SCALE GENOMIC DNA]</scope>
</reference>
<dbReference type="AlphaFoldDB" id="V4KS72"/>
<protein>
    <submittedName>
        <fullName evidence="2">Uncharacterized protein</fullName>
    </submittedName>
</protein>
<proteinExistence type="predicted"/>
<accession>V4KS72</accession>
<feature type="transmembrane region" description="Helical" evidence="1">
    <location>
        <begin position="6"/>
        <end position="26"/>
    </location>
</feature>